<feature type="domain" description="Laminin G" evidence="20">
    <location>
        <begin position="1583"/>
        <end position="1791"/>
    </location>
</feature>
<dbReference type="FunFam" id="2.60.40.60:FF:000058">
    <property type="entry name" value="FAT atypical cadherin 3"/>
    <property type="match status" value="2"/>
</dbReference>
<feature type="domain" description="Cadherin" evidence="22">
    <location>
        <begin position="952"/>
        <end position="1056"/>
    </location>
</feature>
<keyword evidence="4 16" id="KW-0812">Transmembrane</keyword>
<dbReference type="Gene3D" id="2.10.25.10">
    <property type="entry name" value="Laminin"/>
    <property type="match status" value="2"/>
</dbReference>
<feature type="disulfide bond" evidence="15">
    <location>
        <begin position="2097"/>
        <end position="2106"/>
    </location>
</feature>
<keyword evidence="2" id="KW-1003">Cell membrane</keyword>
<feature type="domain" description="Cadherin" evidence="22">
    <location>
        <begin position="622"/>
        <end position="728"/>
    </location>
</feature>
<protein>
    <submittedName>
        <fullName evidence="23">Uncharacterized protein</fullName>
    </submittedName>
</protein>
<dbReference type="SMART" id="SM00112">
    <property type="entry name" value="CA"/>
    <property type="match status" value="11"/>
</dbReference>
<feature type="compositionally biased region" description="Low complexity" evidence="18">
    <location>
        <begin position="2259"/>
        <end position="2272"/>
    </location>
</feature>
<feature type="disulfide bond" evidence="15">
    <location>
        <begin position="1827"/>
        <end position="1836"/>
    </location>
</feature>
<dbReference type="InterPro" id="IPR002126">
    <property type="entry name" value="Cadherin-like_dom"/>
</dbReference>
<evidence type="ECO:0000256" key="18">
    <source>
        <dbReference type="SAM" id="MobiDB-lite"/>
    </source>
</evidence>
<evidence type="ECO:0000256" key="2">
    <source>
        <dbReference type="ARBA" id="ARBA00022475"/>
    </source>
</evidence>
<feature type="domain" description="Cadherin" evidence="22">
    <location>
        <begin position="1057"/>
        <end position="1162"/>
    </location>
</feature>
<evidence type="ECO:0000256" key="4">
    <source>
        <dbReference type="ARBA" id="ARBA00022692"/>
    </source>
</evidence>
<keyword evidence="10 19" id="KW-1133">Transmembrane helix</keyword>
<evidence type="ECO:0000256" key="19">
    <source>
        <dbReference type="SAM" id="Phobius"/>
    </source>
</evidence>
<keyword evidence="7" id="KW-0677">Repeat</keyword>
<feature type="domain" description="Cadherin" evidence="22">
    <location>
        <begin position="1162"/>
        <end position="1285"/>
    </location>
</feature>
<feature type="compositionally biased region" description="Basic and acidic residues" evidence="18">
    <location>
        <begin position="2205"/>
        <end position="2223"/>
    </location>
</feature>
<dbReference type="PROSITE" id="PS01186">
    <property type="entry name" value="EGF_2"/>
    <property type="match status" value="2"/>
</dbReference>
<proteinExistence type="predicted"/>
<feature type="domain" description="Laminin G" evidence="20">
    <location>
        <begin position="1840"/>
        <end position="2032"/>
    </location>
</feature>
<dbReference type="Pfam" id="PF02210">
    <property type="entry name" value="Laminin_G_2"/>
    <property type="match status" value="2"/>
</dbReference>
<dbReference type="PRINTS" id="PR00205">
    <property type="entry name" value="CADHERIN"/>
</dbReference>
<evidence type="ECO:0000256" key="9">
    <source>
        <dbReference type="ARBA" id="ARBA00022889"/>
    </source>
</evidence>
<feature type="domain" description="Cadherin" evidence="22">
    <location>
        <begin position="841"/>
        <end position="951"/>
    </location>
</feature>
<dbReference type="PROSITE" id="PS50268">
    <property type="entry name" value="CADHERIN_2"/>
    <property type="match status" value="13"/>
</dbReference>
<dbReference type="GO" id="GO:0005509">
    <property type="term" value="F:calcium ion binding"/>
    <property type="evidence" value="ECO:0007669"/>
    <property type="project" value="UniProtKB-UniRule"/>
</dbReference>
<feature type="transmembrane region" description="Helical" evidence="19">
    <location>
        <begin position="2120"/>
        <end position="2144"/>
    </location>
</feature>
<comment type="caution">
    <text evidence="23">The sequence shown here is derived from an EMBL/GenBank/DDBJ whole genome shotgun (WGS) entry which is preliminary data.</text>
</comment>
<evidence type="ECO:0000256" key="11">
    <source>
        <dbReference type="ARBA" id="ARBA00023136"/>
    </source>
</evidence>
<evidence type="ECO:0000256" key="13">
    <source>
        <dbReference type="ARBA" id="ARBA00023180"/>
    </source>
</evidence>
<evidence type="ECO:0000256" key="1">
    <source>
        <dbReference type="ARBA" id="ARBA00004251"/>
    </source>
</evidence>
<comment type="subcellular location">
    <subcellularLocation>
        <location evidence="1 16">Cell membrane</location>
        <topology evidence="1 16">Single-pass type I membrane protein</topology>
    </subcellularLocation>
</comment>
<comment type="caution">
    <text evidence="15">Lacks conserved residue(s) required for the propagation of feature annotation.</text>
</comment>
<dbReference type="PROSITE" id="PS00232">
    <property type="entry name" value="CADHERIN_1"/>
    <property type="match status" value="3"/>
</dbReference>
<feature type="domain" description="Cadherin" evidence="22">
    <location>
        <begin position="183"/>
        <end position="284"/>
    </location>
</feature>
<feature type="domain" description="EGF-like" evidence="21">
    <location>
        <begin position="1794"/>
        <end position="1837"/>
    </location>
</feature>
<feature type="domain" description="Cadherin" evidence="22">
    <location>
        <begin position="65"/>
        <end position="172"/>
    </location>
</feature>
<evidence type="ECO:0000256" key="7">
    <source>
        <dbReference type="ARBA" id="ARBA00022737"/>
    </source>
</evidence>
<keyword evidence="24" id="KW-1185">Reference proteome</keyword>
<dbReference type="InterPro" id="IPR056370">
    <property type="entry name" value="Shg-like_Ig-like"/>
</dbReference>
<dbReference type="InterPro" id="IPR015919">
    <property type="entry name" value="Cadherin-like_sf"/>
</dbReference>
<keyword evidence="13" id="KW-0325">Glycoprotein</keyword>
<keyword evidence="5" id="KW-0479">Metal-binding</keyword>
<evidence type="ECO:0000256" key="16">
    <source>
        <dbReference type="RuleBase" id="RU003318"/>
    </source>
</evidence>
<dbReference type="InterPro" id="IPR000742">
    <property type="entry name" value="EGF"/>
</dbReference>
<dbReference type="Gene3D" id="2.60.120.200">
    <property type="match status" value="2"/>
</dbReference>
<dbReference type="Pfam" id="PF01049">
    <property type="entry name" value="CADH_Y-type_LIR"/>
    <property type="match status" value="1"/>
</dbReference>
<dbReference type="PROSITE" id="PS50025">
    <property type="entry name" value="LAM_G_DOMAIN"/>
    <property type="match status" value="2"/>
</dbReference>
<evidence type="ECO:0000256" key="14">
    <source>
        <dbReference type="PROSITE-ProRule" id="PRU00043"/>
    </source>
</evidence>
<reference evidence="23" key="1">
    <citation type="journal article" date="2023" name="G3 (Bethesda)">
        <title>A reference genome for the long-term kleptoplast-retaining sea slug Elysia crispata morphotype clarki.</title>
        <authorList>
            <person name="Eastman K.E."/>
            <person name="Pendleton A.L."/>
            <person name="Shaikh M.A."/>
            <person name="Suttiyut T."/>
            <person name="Ogas R."/>
            <person name="Tomko P."/>
            <person name="Gavelis G."/>
            <person name="Widhalm J.R."/>
            <person name="Wisecaver J.H."/>
        </authorList>
    </citation>
    <scope>NUCLEOTIDE SEQUENCE</scope>
    <source>
        <strain evidence="23">ECLA1</strain>
    </source>
</reference>
<evidence type="ECO:0000256" key="17">
    <source>
        <dbReference type="RuleBase" id="RU004357"/>
    </source>
</evidence>
<evidence type="ECO:0000256" key="8">
    <source>
        <dbReference type="ARBA" id="ARBA00022837"/>
    </source>
</evidence>
<dbReference type="FunFam" id="2.60.40.60:FF:000020">
    <property type="entry name" value="Dachsous cadherin-related 1b"/>
    <property type="match status" value="1"/>
</dbReference>
<dbReference type="GO" id="GO:0005886">
    <property type="term" value="C:plasma membrane"/>
    <property type="evidence" value="ECO:0007669"/>
    <property type="project" value="UniProtKB-SubCell"/>
</dbReference>
<evidence type="ECO:0000256" key="5">
    <source>
        <dbReference type="ARBA" id="ARBA00022723"/>
    </source>
</evidence>
<keyword evidence="11 19" id="KW-0472">Membrane</keyword>
<feature type="compositionally biased region" description="Basic and acidic residues" evidence="18">
    <location>
        <begin position="2230"/>
        <end position="2246"/>
    </location>
</feature>
<dbReference type="InterPro" id="IPR050174">
    <property type="entry name" value="Protocadherin/Cadherin-CA"/>
</dbReference>
<accession>A0AAE1E2C4</accession>
<feature type="domain" description="Cadherin" evidence="22">
    <location>
        <begin position="394"/>
        <end position="511"/>
    </location>
</feature>
<keyword evidence="3 15" id="KW-0245">EGF-like domain</keyword>
<feature type="domain" description="Cadherin" evidence="22">
    <location>
        <begin position="1"/>
        <end position="64"/>
    </location>
</feature>
<dbReference type="SMART" id="SM00282">
    <property type="entry name" value="LamG"/>
    <property type="match status" value="2"/>
</dbReference>
<dbReference type="Pfam" id="PF24811">
    <property type="entry name" value="Ig_Shg"/>
    <property type="match status" value="1"/>
</dbReference>
<evidence type="ECO:0000259" key="21">
    <source>
        <dbReference type="PROSITE" id="PS50026"/>
    </source>
</evidence>
<evidence type="ECO:0000259" key="20">
    <source>
        <dbReference type="PROSITE" id="PS50025"/>
    </source>
</evidence>
<dbReference type="Gene3D" id="4.10.900.10">
    <property type="entry name" value="TCF3-CBD (Catenin binding domain)"/>
    <property type="match status" value="1"/>
</dbReference>
<evidence type="ECO:0000313" key="23">
    <source>
        <dbReference type="EMBL" id="KAK3791387.1"/>
    </source>
</evidence>
<dbReference type="PANTHER" id="PTHR24028">
    <property type="entry name" value="CADHERIN-87A"/>
    <property type="match status" value="1"/>
</dbReference>
<dbReference type="SUPFAM" id="SSF49313">
    <property type="entry name" value="Cadherin-like"/>
    <property type="match status" value="11"/>
</dbReference>
<feature type="domain" description="Cadherin" evidence="22">
    <location>
        <begin position="1302"/>
        <end position="1403"/>
    </location>
</feature>
<dbReference type="CDD" id="cd00110">
    <property type="entry name" value="LamG"/>
    <property type="match status" value="2"/>
</dbReference>
<dbReference type="FunFam" id="2.60.40.60:FF:000092">
    <property type="entry name" value="Protocadherin 8"/>
    <property type="match status" value="1"/>
</dbReference>
<feature type="disulfide bond" evidence="15">
    <location>
        <begin position="1572"/>
        <end position="1581"/>
    </location>
</feature>
<evidence type="ECO:0000256" key="12">
    <source>
        <dbReference type="ARBA" id="ARBA00023157"/>
    </source>
</evidence>
<feature type="domain" description="EGF-like" evidence="21">
    <location>
        <begin position="1545"/>
        <end position="1582"/>
    </location>
</feature>
<dbReference type="SUPFAM" id="SSF49899">
    <property type="entry name" value="Concanavalin A-like lectins/glucanases"/>
    <property type="match status" value="2"/>
</dbReference>
<dbReference type="InterPro" id="IPR027397">
    <property type="entry name" value="Catenin-bd_sf"/>
</dbReference>
<dbReference type="Gene3D" id="2.60.40.60">
    <property type="entry name" value="Cadherins"/>
    <property type="match status" value="12"/>
</dbReference>
<dbReference type="InterPro" id="IPR020894">
    <property type="entry name" value="Cadherin_CS"/>
</dbReference>
<dbReference type="InterPro" id="IPR009030">
    <property type="entry name" value="Growth_fac_rcpt_cys_sf"/>
</dbReference>
<feature type="domain" description="EGF-like" evidence="21">
    <location>
        <begin position="2072"/>
        <end position="2107"/>
    </location>
</feature>
<evidence type="ECO:0000256" key="10">
    <source>
        <dbReference type="ARBA" id="ARBA00022989"/>
    </source>
</evidence>
<evidence type="ECO:0000256" key="3">
    <source>
        <dbReference type="ARBA" id="ARBA00022536"/>
    </source>
</evidence>
<keyword evidence="6" id="KW-0732">Signal</keyword>
<dbReference type="InterPro" id="IPR000233">
    <property type="entry name" value="Cadherin_Y-type_LIR"/>
</dbReference>
<dbReference type="CDD" id="cd11304">
    <property type="entry name" value="Cadherin_repeat"/>
    <property type="match status" value="11"/>
</dbReference>
<evidence type="ECO:0000256" key="15">
    <source>
        <dbReference type="PROSITE-ProRule" id="PRU00076"/>
    </source>
</evidence>
<evidence type="ECO:0000313" key="24">
    <source>
        <dbReference type="Proteomes" id="UP001283361"/>
    </source>
</evidence>
<sequence>MFVIKRKKTISSVNELDYEKLDGDNIRAIEFSIIATDGDSVAPKSSSVMASVTVNNVNDNDPTIEKSSLKISVSSSAKRGDIVSILGASDLDGDNIQFSLQGSQTSSSDIFIIEKESGKLSLARNIPQDQDTFQLNIVTFDDGSCCGSLSSRTSTTQVTVNVEDGNKYKPEFINCNDYNKANVEENAPAGTSVVQVSAQDNDRGENKKVIYKIFINPNKQPLQINPDTGLITVLNPSDIVRRRGEDPYIQVTVVGENPVPLQELRGYCTFRVSIVDVNDHPPKFEKTEYVVNFLLSSGLPATIIRMQATDEDFGENANITYSLGDTAPDFFSIDRLSGSVFLRESESLKPEMYSFTIIANDNGVRDSPRTGTTVLKVDVEQGSFVLPRWINPPADNILNLDVKEDTTTGSVLTTLECEPQSPDPRIEFQIFDTLKSIIGVSEFFNANKLDPVGGSKVYRLQIILKEKLDFLRQREHLVTAICQGFESKNFRPPDIEIRVNVLDTNNQTPMFEGMEVDTGRYLAYVPENSPIGTSVRKVRVIDKDSDPEFKQINFSILGPGSELFTITKIGPFEAQVNTSEEFNRENKSEYNIQLMASDGVMTSNRYMTIIVTDVNDEKPDFAKNSYEFNVSETADINYPIGEVTAIDKDQMDQNSLEYQFTDGNVKSAFTILSGTGQIRLVRKLDFDNNDEPKTYNLQLSAYDNGRKHTATTTVVINVLDENDNPPEFEQREYIIVNIVEEEDESNTLNKPLLLVTVKAIDKDTKRQQTQISYALAAPSSLFKVNASSGDVYLIGKLDRDGPVDETRVTIRAADELENPLYAYADVVVIPIDINDNKPIFDQKFISFKVHEHSQKGDYVGTVLARDIDAGVNKDVRYRIVSNSKTQRGEYFSIDEEKGDITTNVDSDLLDFENFTSVQLTIQAYDLGKPSQTNLQTITISLIDMNDQKPYFEKDIYTARMSEATTSGEILRVEAKDADTDPRNRAFQFKIDSNRFLVDTNGDFAVIRVNQDDPIDYETDPHEYKFTLTVTDGPSDHTATANVVITVEDYNDNEPTFDPKLISETIVEGGPKHAYIATFKAKDADSGINAEFEYSIQQDSDPFFEFYIDPTNGNVTTRKVLDRELADTRKIIILAIDKGEIPLTGSATLSLTLTDINDNAPMFAENYQPVVPENENNNRRKVVEIFARDPDTREFGPPFGFALPNGCSVPACSKFSLQYNSAAADGNGSATILTSTRFDREERKEYFLPIVMWDMNGQSNSDSQTATNTLTIIIGDKNDNKHSPGHQEITFNNFDGKFGDVEIGRVYAEDADDWDLPDKTFTFVSPDIYRNYFSVNVESGKITIKKGVPATQKDEPYEFEVDVYDKIFKNTETCTVAVNVKDLPDEALKKAGSVRLTGISAQEFIAAGGPSKPGVEPPPSKMQKFRAEMARLLQYPGPDNIEIVGLTDGPNYLDVRFSGHASPYVTAAQMESTVMLNAESIENAAGIKIGQVPINLCMEEKFYVGCYTDVEASAEPLVIDANGSSLTTVDLAAQAKDGCPSKEFPEPVVCSGDYCYNGGTCVQDDWNKLSCSCLAGFDGPRCQQRRHSFDGNSIAFYKGLSACIEGRTSIEFITLEPDGLMMFSGPVIDIDPDNSPQDFLILELKNGYPQLRLNLGVGEVALVLDGRNELNEVKMPRLNDGQWHRIDIDRTFQEVTLTVDNCKYATADANGTVTDWTPCLTHGRVPGGDVLLNVQSLLQLGGRYPTKSPPSFPTGVPTKGFKGCLKNLFHNSILYDLYYKPILNWNSGQNGCPREERICQENDEIPVCGVRASCQSRWNGDAVHSCTCYPGWYGDKCSSVAPIMDLGNKSFLQWELSPKQIQDAERTASFQLMFRSREMSGTLFAMTNAAQNQIDLELENGYLVLRYNLGQGERVLALDKAAAADGTWHVARMERFGSELQLTLDAGEGRTYTYRPIVEDVDVLFKALQFISAGGRVPTMASPSVNQINKDLVQTCVRDIRFNGNWLPMTQNQQNQAGPGVKLLSAPNVAEGCSRNDCYQIICSDDRFCYPLWGAHECRCLAGSRPDASGKCVSSCEPNPCFNNVPCSIVDKKVKCECPPDFTGQFCNIGMISEDDDDLPVAAIVGTVVAVLLVLVIVTLIILYITCRRNDDEKNILEVDPDDDFIRENVMFYDEEGAGEEDHEAYDITLLQKMISETSNMPHMNAPKEDDMTRRNEPRLDRPDVGSFIDSRIRDTENDDDPFKDVPMEFNYEGGNSDAGSLSSLNTSSSGGSQDYDYLNDWGPKFARLADMYGAGQNLES</sequence>
<dbReference type="PANTHER" id="PTHR24028:SF146">
    <property type="entry name" value="CADHERIN 96CB, ISOFORM D-RELATED"/>
    <property type="match status" value="1"/>
</dbReference>
<dbReference type="FunFam" id="4.10.900.10:FF:000001">
    <property type="entry name" value="Cadherin 2"/>
    <property type="match status" value="1"/>
</dbReference>
<name>A0AAE1E2C4_9GAST</name>
<dbReference type="EMBL" id="JAWDGP010001473">
    <property type="protein sequence ID" value="KAK3791387.1"/>
    <property type="molecule type" value="Genomic_DNA"/>
</dbReference>
<dbReference type="InterPro" id="IPR001791">
    <property type="entry name" value="Laminin_G"/>
</dbReference>
<feature type="region of interest" description="Disordered" evidence="18">
    <location>
        <begin position="2198"/>
        <end position="2275"/>
    </location>
</feature>
<dbReference type="Pfam" id="PF00028">
    <property type="entry name" value="Cadherin"/>
    <property type="match status" value="9"/>
</dbReference>
<comment type="function">
    <text evidence="17">Cadherins are calcium-dependent cell adhesion proteins.</text>
</comment>
<dbReference type="GO" id="GO:0007156">
    <property type="term" value="P:homophilic cell adhesion via plasma membrane adhesion molecules"/>
    <property type="evidence" value="ECO:0007669"/>
    <property type="project" value="InterPro"/>
</dbReference>
<dbReference type="SUPFAM" id="SSF57184">
    <property type="entry name" value="Growth factor receptor domain"/>
    <property type="match status" value="1"/>
</dbReference>
<evidence type="ECO:0000259" key="22">
    <source>
        <dbReference type="PROSITE" id="PS50268"/>
    </source>
</evidence>
<keyword evidence="12 15" id="KW-1015">Disulfide bond</keyword>
<dbReference type="PROSITE" id="PS00022">
    <property type="entry name" value="EGF_1"/>
    <property type="match status" value="3"/>
</dbReference>
<dbReference type="PROSITE" id="PS50026">
    <property type="entry name" value="EGF_3"/>
    <property type="match status" value="3"/>
</dbReference>
<dbReference type="SMART" id="SM00181">
    <property type="entry name" value="EGF"/>
    <property type="match status" value="4"/>
</dbReference>
<organism evidence="23 24">
    <name type="scientific">Elysia crispata</name>
    <name type="common">lettuce slug</name>
    <dbReference type="NCBI Taxonomy" id="231223"/>
    <lineage>
        <taxon>Eukaryota</taxon>
        <taxon>Metazoa</taxon>
        <taxon>Spiralia</taxon>
        <taxon>Lophotrochozoa</taxon>
        <taxon>Mollusca</taxon>
        <taxon>Gastropoda</taxon>
        <taxon>Heterobranchia</taxon>
        <taxon>Euthyneura</taxon>
        <taxon>Panpulmonata</taxon>
        <taxon>Sacoglossa</taxon>
        <taxon>Placobranchoidea</taxon>
        <taxon>Plakobranchidae</taxon>
        <taxon>Elysia</taxon>
    </lineage>
</organism>
<dbReference type="Proteomes" id="UP001283361">
    <property type="component" value="Unassembled WGS sequence"/>
</dbReference>
<keyword evidence="8 14" id="KW-0106">Calcium</keyword>
<gene>
    <name evidence="23" type="ORF">RRG08_012569</name>
</gene>
<dbReference type="InterPro" id="IPR013320">
    <property type="entry name" value="ConA-like_dom_sf"/>
</dbReference>
<evidence type="ECO:0000256" key="6">
    <source>
        <dbReference type="ARBA" id="ARBA00022729"/>
    </source>
</evidence>
<dbReference type="CDD" id="cd00054">
    <property type="entry name" value="EGF_CA"/>
    <property type="match status" value="1"/>
</dbReference>
<feature type="domain" description="Cadherin" evidence="22">
    <location>
        <begin position="285"/>
        <end position="389"/>
    </location>
</feature>
<keyword evidence="9 16" id="KW-0130">Cell adhesion</keyword>
<feature type="domain" description="Cadherin" evidence="22">
    <location>
        <begin position="730"/>
        <end position="840"/>
    </location>
</feature>
<feature type="domain" description="Cadherin" evidence="22">
    <location>
        <begin position="517"/>
        <end position="621"/>
    </location>
</feature>